<keyword evidence="4" id="KW-0648">Protein biosynthesis</keyword>
<dbReference type="InterPro" id="IPR004364">
    <property type="entry name" value="Aa-tRNA-synt_II"/>
</dbReference>
<evidence type="ECO:0000256" key="2">
    <source>
        <dbReference type="ARBA" id="ARBA00022741"/>
    </source>
</evidence>
<organism evidence="7 8">
    <name type="scientific">Ambispora gerdemannii</name>
    <dbReference type="NCBI Taxonomy" id="144530"/>
    <lineage>
        <taxon>Eukaryota</taxon>
        <taxon>Fungi</taxon>
        <taxon>Fungi incertae sedis</taxon>
        <taxon>Mucoromycota</taxon>
        <taxon>Glomeromycotina</taxon>
        <taxon>Glomeromycetes</taxon>
        <taxon>Archaeosporales</taxon>
        <taxon>Ambisporaceae</taxon>
        <taxon>Ambispora</taxon>
    </lineage>
</organism>
<dbReference type="Proteomes" id="UP000789831">
    <property type="component" value="Unassembled WGS sequence"/>
</dbReference>
<dbReference type="EMBL" id="CAJVPL010002521">
    <property type="protein sequence ID" value="CAG8612744.1"/>
    <property type="molecule type" value="Genomic_DNA"/>
</dbReference>
<evidence type="ECO:0000313" key="8">
    <source>
        <dbReference type="Proteomes" id="UP000789831"/>
    </source>
</evidence>
<evidence type="ECO:0000256" key="4">
    <source>
        <dbReference type="ARBA" id="ARBA00022917"/>
    </source>
</evidence>
<evidence type="ECO:0000256" key="3">
    <source>
        <dbReference type="ARBA" id="ARBA00022840"/>
    </source>
</evidence>
<accession>A0A9N9CSV6</accession>
<protein>
    <submittedName>
        <fullName evidence="7">10688_t:CDS:1</fullName>
    </submittedName>
</protein>
<dbReference type="GO" id="GO:0005739">
    <property type="term" value="C:mitochondrion"/>
    <property type="evidence" value="ECO:0007669"/>
    <property type="project" value="TreeGrafter"/>
</dbReference>
<dbReference type="PANTHER" id="PTHR22594">
    <property type="entry name" value="ASPARTYL/LYSYL-TRNA SYNTHETASE"/>
    <property type="match status" value="1"/>
</dbReference>
<evidence type="ECO:0000256" key="5">
    <source>
        <dbReference type="ARBA" id="ARBA00023146"/>
    </source>
</evidence>
<feature type="domain" description="Aminoacyl-tRNA synthetase class II (D/K/N)" evidence="6">
    <location>
        <begin position="2"/>
        <end position="75"/>
    </location>
</feature>
<gene>
    <name evidence="7" type="ORF">AGERDE_LOCUS9675</name>
</gene>
<comment type="caution">
    <text evidence="7">The sequence shown here is derived from an EMBL/GenBank/DDBJ whole genome shotgun (WGS) entry which is preliminary data.</text>
</comment>
<keyword evidence="2" id="KW-0547">Nucleotide-binding</keyword>
<dbReference type="SUPFAM" id="SSF55681">
    <property type="entry name" value="Class II aaRS and biotin synthetases"/>
    <property type="match status" value="1"/>
</dbReference>
<keyword evidence="1" id="KW-0436">Ligase</keyword>
<dbReference type="Gene3D" id="3.30.930.10">
    <property type="entry name" value="Bira Bifunctional Protein, Domain 2"/>
    <property type="match status" value="1"/>
</dbReference>
<dbReference type="OrthoDB" id="1931232at2759"/>
<name>A0A9N9CSV6_9GLOM</name>
<dbReference type="Pfam" id="PF00152">
    <property type="entry name" value="tRNA-synt_2"/>
    <property type="match status" value="1"/>
</dbReference>
<keyword evidence="3" id="KW-0067">ATP-binding</keyword>
<dbReference type="GO" id="GO:0006421">
    <property type="term" value="P:asparaginyl-tRNA aminoacylation"/>
    <property type="evidence" value="ECO:0007669"/>
    <property type="project" value="TreeGrafter"/>
</dbReference>
<dbReference type="GO" id="GO:0004816">
    <property type="term" value="F:asparagine-tRNA ligase activity"/>
    <property type="evidence" value="ECO:0007669"/>
    <property type="project" value="TreeGrafter"/>
</dbReference>
<keyword evidence="5" id="KW-0030">Aminoacyl-tRNA synthetase</keyword>
<reference evidence="7" key="1">
    <citation type="submission" date="2021-06" db="EMBL/GenBank/DDBJ databases">
        <authorList>
            <person name="Kallberg Y."/>
            <person name="Tangrot J."/>
            <person name="Rosling A."/>
        </authorList>
    </citation>
    <scope>NUCLEOTIDE SEQUENCE</scope>
    <source>
        <strain evidence="7">MT106</strain>
    </source>
</reference>
<sequence>MDLQSEHEKYLCQYFDNQPIFVLNYPRDLKAFYMKNNGDEETVACFDLLFPEIGELIGGSVREDDYQTLQKKAKKIGLERLIMLISGTENIRDTIAFPRFPGKLEF</sequence>
<dbReference type="GO" id="GO:0005524">
    <property type="term" value="F:ATP binding"/>
    <property type="evidence" value="ECO:0007669"/>
    <property type="project" value="UniProtKB-KW"/>
</dbReference>
<evidence type="ECO:0000256" key="1">
    <source>
        <dbReference type="ARBA" id="ARBA00022598"/>
    </source>
</evidence>
<evidence type="ECO:0000259" key="6">
    <source>
        <dbReference type="Pfam" id="PF00152"/>
    </source>
</evidence>
<proteinExistence type="predicted"/>
<keyword evidence="8" id="KW-1185">Reference proteome</keyword>
<dbReference type="InterPro" id="IPR045864">
    <property type="entry name" value="aa-tRNA-synth_II/BPL/LPL"/>
</dbReference>
<dbReference type="PANTHER" id="PTHR22594:SF34">
    <property type="entry name" value="ASPARAGINE--TRNA LIGASE, MITOCHONDRIAL-RELATED"/>
    <property type="match status" value="1"/>
</dbReference>
<evidence type="ECO:0000313" key="7">
    <source>
        <dbReference type="EMBL" id="CAG8612744.1"/>
    </source>
</evidence>
<dbReference type="AlphaFoldDB" id="A0A9N9CSV6"/>